<comment type="caution">
    <text evidence="2">The sequence shown here is derived from an EMBL/GenBank/DDBJ whole genome shotgun (WGS) entry which is preliminary data.</text>
</comment>
<gene>
    <name evidence="2" type="ORF">EFR84_11210</name>
</gene>
<dbReference type="Proteomes" id="UP000278081">
    <property type="component" value="Unassembled WGS sequence"/>
</dbReference>
<evidence type="ECO:0000313" key="3">
    <source>
        <dbReference type="Proteomes" id="UP000278081"/>
    </source>
</evidence>
<feature type="region of interest" description="Disordered" evidence="1">
    <location>
        <begin position="65"/>
        <end position="127"/>
    </location>
</feature>
<protein>
    <submittedName>
        <fullName evidence="2">Uncharacterized protein</fullName>
    </submittedName>
</protein>
<sequence>MIEGDDYGPDDLIPLAKAAKLLFRGALTKSSLRTEARKGNLEIIQVANKDFVTKNGIKGMIEKCRKSENRQGSGSDQIQAPGSSRTETSASPRSAAKLRLRQLRESLPNTSTANTGRSAAVVPLKSR</sequence>
<feature type="compositionally biased region" description="Polar residues" evidence="1">
    <location>
        <begin position="70"/>
        <end position="92"/>
    </location>
</feature>
<organism evidence="2 3">
    <name type="scientific">Rhizobium chutanense</name>
    <dbReference type="NCBI Taxonomy" id="2035448"/>
    <lineage>
        <taxon>Bacteria</taxon>
        <taxon>Pseudomonadati</taxon>
        <taxon>Pseudomonadota</taxon>
        <taxon>Alphaproteobacteria</taxon>
        <taxon>Hyphomicrobiales</taxon>
        <taxon>Rhizobiaceae</taxon>
        <taxon>Rhizobium/Agrobacterium group</taxon>
        <taxon>Rhizobium</taxon>
    </lineage>
</organism>
<proteinExistence type="predicted"/>
<evidence type="ECO:0000256" key="1">
    <source>
        <dbReference type="SAM" id="MobiDB-lite"/>
    </source>
</evidence>
<feature type="compositionally biased region" description="Polar residues" evidence="1">
    <location>
        <begin position="107"/>
        <end position="117"/>
    </location>
</feature>
<dbReference type="EMBL" id="RJTJ01000008">
    <property type="protein sequence ID" value="RUM06763.1"/>
    <property type="molecule type" value="Genomic_DNA"/>
</dbReference>
<accession>A0A3S0R1D3</accession>
<dbReference type="AlphaFoldDB" id="A0A3S0R1D3"/>
<name>A0A3S0R1D3_9HYPH</name>
<reference evidence="2 3" key="1">
    <citation type="submission" date="2018-11" db="EMBL/GenBank/DDBJ databases">
        <title>Rhizobium chutanense sp. nov., isolated from root nodules of Phaseolus vulgaris in China.</title>
        <authorList>
            <person name="Huo Y."/>
        </authorList>
    </citation>
    <scope>NUCLEOTIDE SEQUENCE [LARGE SCALE GENOMIC DNA]</scope>
    <source>
        <strain evidence="2 3">C16</strain>
    </source>
</reference>
<evidence type="ECO:0000313" key="2">
    <source>
        <dbReference type="EMBL" id="RUM06763.1"/>
    </source>
</evidence>
<dbReference type="OrthoDB" id="8410223at2"/>